<feature type="transmembrane region" description="Helical" evidence="9">
    <location>
        <begin position="316"/>
        <end position="335"/>
    </location>
</feature>
<keyword evidence="6" id="KW-0653">Protein transport</keyword>
<feature type="transmembrane region" description="Helical" evidence="9">
    <location>
        <begin position="283"/>
        <end position="304"/>
    </location>
</feature>
<dbReference type="InterPro" id="IPR036259">
    <property type="entry name" value="MFS_trans_sf"/>
</dbReference>
<feature type="transmembrane region" description="Helical" evidence="9">
    <location>
        <begin position="360"/>
        <end position="380"/>
    </location>
</feature>
<comment type="subcellular location">
    <subcellularLocation>
        <location evidence="1">Cell membrane</location>
        <topology evidence="1">Multi-pass membrane protein</topology>
    </subcellularLocation>
</comment>
<feature type="transmembrane region" description="Helical" evidence="9">
    <location>
        <begin position="216"/>
        <end position="235"/>
    </location>
</feature>
<dbReference type="PANTHER" id="PTHR23517">
    <property type="entry name" value="RESISTANCE PROTEIN MDTM, PUTATIVE-RELATED-RELATED"/>
    <property type="match status" value="1"/>
</dbReference>
<keyword evidence="5" id="KW-0571">Peptide transport</keyword>
<feature type="transmembrane region" description="Helical" evidence="9">
    <location>
        <begin position="424"/>
        <end position="449"/>
    </location>
</feature>
<dbReference type="EMBL" id="CP000826">
    <property type="protein sequence ID" value="ABV41035.1"/>
    <property type="molecule type" value="Genomic_DNA"/>
</dbReference>
<dbReference type="InterPro" id="IPR050171">
    <property type="entry name" value="MFS_Transporters"/>
</dbReference>
<dbReference type="CDD" id="cd17346">
    <property type="entry name" value="MFS_DtpA_like"/>
    <property type="match status" value="1"/>
</dbReference>
<feature type="transmembrane region" description="Helical" evidence="9">
    <location>
        <begin position="461"/>
        <end position="482"/>
    </location>
</feature>
<dbReference type="GO" id="GO:0015833">
    <property type="term" value="P:peptide transport"/>
    <property type="evidence" value="ECO:0007669"/>
    <property type="project" value="UniProtKB-KW"/>
</dbReference>
<evidence type="ECO:0000256" key="1">
    <source>
        <dbReference type="ARBA" id="ARBA00004651"/>
    </source>
</evidence>
<dbReference type="InterPro" id="IPR000109">
    <property type="entry name" value="POT_fam"/>
</dbReference>
<name>A8GD45_SERP5</name>
<gene>
    <name evidence="10" type="ordered locus">Spro_1932</name>
</gene>
<evidence type="ECO:0000256" key="9">
    <source>
        <dbReference type="SAM" id="Phobius"/>
    </source>
</evidence>
<keyword evidence="4 9" id="KW-0812">Transmembrane</keyword>
<evidence type="ECO:0000256" key="6">
    <source>
        <dbReference type="ARBA" id="ARBA00022927"/>
    </source>
</evidence>
<protein>
    <submittedName>
        <fullName evidence="10">Amino acid/peptide transporter</fullName>
        <ecNumber evidence="10">3.1.3.1</ecNumber>
    </submittedName>
</protein>
<feature type="transmembrane region" description="Helical" evidence="9">
    <location>
        <begin position="502"/>
        <end position="524"/>
    </location>
</feature>
<feature type="transmembrane region" description="Helical" evidence="9">
    <location>
        <begin position="129"/>
        <end position="150"/>
    </location>
</feature>
<dbReference type="GO" id="GO:0005886">
    <property type="term" value="C:plasma membrane"/>
    <property type="evidence" value="ECO:0007669"/>
    <property type="project" value="UniProtKB-SubCell"/>
</dbReference>
<feature type="transmembrane region" description="Helical" evidence="9">
    <location>
        <begin position="256"/>
        <end position="277"/>
    </location>
</feature>
<keyword evidence="8 9" id="KW-0472">Membrane</keyword>
<feature type="transmembrane region" description="Helical" evidence="9">
    <location>
        <begin position="156"/>
        <end position="176"/>
    </location>
</feature>
<dbReference type="GO" id="GO:1904680">
    <property type="term" value="F:peptide transmembrane transporter activity"/>
    <property type="evidence" value="ECO:0007669"/>
    <property type="project" value="InterPro"/>
</dbReference>
<dbReference type="GO" id="GO:0015031">
    <property type="term" value="P:protein transport"/>
    <property type="evidence" value="ECO:0007669"/>
    <property type="project" value="UniProtKB-KW"/>
</dbReference>
<feature type="transmembrane region" description="Helical" evidence="9">
    <location>
        <begin position="100"/>
        <end position="120"/>
    </location>
</feature>
<dbReference type="HOGENOM" id="CLU_004790_0_0_6"/>
<accession>A8GD45</accession>
<dbReference type="Pfam" id="PF00854">
    <property type="entry name" value="PTR2"/>
    <property type="match status" value="1"/>
</dbReference>
<keyword evidence="7 9" id="KW-1133">Transmembrane helix</keyword>
<feature type="transmembrane region" description="Helical" evidence="9">
    <location>
        <begin position="400"/>
        <end position="418"/>
    </location>
</feature>
<evidence type="ECO:0000256" key="2">
    <source>
        <dbReference type="ARBA" id="ARBA00022448"/>
    </source>
</evidence>
<feature type="transmembrane region" description="Helical" evidence="9">
    <location>
        <begin position="188"/>
        <end position="210"/>
    </location>
</feature>
<organism evidence="10">
    <name type="scientific">Serratia proteamaculans (strain 568)</name>
    <dbReference type="NCBI Taxonomy" id="399741"/>
    <lineage>
        <taxon>Bacteria</taxon>
        <taxon>Pseudomonadati</taxon>
        <taxon>Pseudomonadota</taxon>
        <taxon>Gammaproteobacteria</taxon>
        <taxon>Enterobacterales</taxon>
        <taxon>Yersiniaceae</taxon>
        <taxon>Serratia</taxon>
    </lineage>
</organism>
<feature type="transmembrane region" description="Helical" evidence="9">
    <location>
        <begin position="64"/>
        <end position="88"/>
    </location>
</feature>
<keyword evidence="3" id="KW-1003">Cell membrane</keyword>
<evidence type="ECO:0000256" key="5">
    <source>
        <dbReference type="ARBA" id="ARBA00022856"/>
    </source>
</evidence>
<evidence type="ECO:0000256" key="3">
    <source>
        <dbReference type="ARBA" id="ARBA00022475"/>
    </source>
</evidence>
<dbReference type="Gene3D" id="1.20.1250.20">
    <property type="entry name" value="MFS general substrate transporter like domains"/>
    <property type="match status" value="1"/>
</dbReference>
<evidence type="ECO:0000256" key="4">
    <source>
        <dbReference type="ARBA" id="ARBA00022692"/>
    </source>
</evidence>
<dbReference type="InterPro" id="IPR005279">
    <property type="entry name" value="Dipep/tripep_permease"/>
</dbReference>
<dbReference type="KEGG" id="spe:Spro_1932"/>
<evidence type="ECO:0000256" key="8">
    <source>
        <dbReference type="ARBA" id="ARBA00023136"/>
    </source>
</evidence>
<keyword evidence="10" id="KW-0378">Hydrolase</keyword>
<dbReference type="NCBIfam" id="TIGR00924">
    <property type="entry name" value="yjdL_sub1_fam"/>
    <property type="match status" value="1"/>
</dbReference>
<dbReference type="EC" id="3.1.3.1" evidence="10"/>
<dbReference type="PANTHER" id="PTHR23517:SF15">
    <property type="entry name" value="PROTON-DEPENDENT OLIGOPEPTIDE FAMILY TRANSPORT PROTEIN"/>
    <property type="match status" value="1"/>
</dbReference>
<sequence length="536" mass="58954">MERCWRGVLARIITPPRRLPGNDPAISRQGLIYQIIMQQRFTLTSSDSTPTAPQRHAIPPGAGALFFIQIFATLGFAVLYSTLVLYATKRLGFSETNANAMMGVFGAFNYGLHMFGGYLGGRFLSNRNLFVLGMVLQVIGCALIAVAGVWGLYWGLAMFLTGSGLNVTCINMMLTQRFKPDDDRRESAFLWNYAGMNLGFFVGFTVAGYFQLTENYRALFLFATLGNAAAIIVAVSRWRILADLNTPLHDASRGEYRWRMLVGLAVLVVLVPIIRVMLTHAEFSGHFVIGLGVLIFLMLCVVTLRHHPRDERRRMTAYLILALGSLVFWSLYQLAPMGLMLFSEHNINLNVYGIQVAPQWIQNINTLVIVVGGPLMAWWFNRLRARGCKIDIPMQFSGSLFFIGLGMLVLPLGISLAGGDGLVAFKWIAISYVLQSIGELMISPIGYAMIGKLAPPRYQGVMMGCWMMVTGVASVLAGYVSGLMPENSGSTPVLTNPGYSEVFSVLGWGAAGVGVVMLILIPLLRRLIRHDTPVAA</sequence>
<dbReference type="GO" id="GO:0004035">
    <property type="term" value="F:alkaline phosphatase activity"/>
    <property type="evidence" value="ECO:0007669"/>
    <property type="project" value="UniProtKB-EC"/>
</dbReference>
<dbReference type="STRING" id="399741.Spro_1932"/>
<dbReference type="AlphaFoldDB" id="A8GD45"/>
<evidence type="ECO:0000256" key="7">
    <source>
        <dbReference type="ARBA" id="ARBA00022989"/>
    </source>
</evidence>
<evidence type="ECO:0000313" key="10">
    <source>
        <dbReference type="EMBL" id="ABV41035.1"/>
    </source>
</evidence>
<dbReference type="eggNOG" id="COG3104">
    <property type="taxonomic scope" value="Bacteria"/>
</dbReference>
<reference evidence="10" key="1">
    <citation type="submission" date="2007-09" db="EMBL/GenBank/DDBJ databases">
        <title>Complete sequence of chromosome of Serratia proteamaculans 568.</title>
        <authorList>
            <consortium name="US DOE Joint Genome Institute"/>
            <person name="Copeland A."/>
            <person name="Lucas S."/>
            <person name="Lapidus A."/>
            <person name="Barry K."/>
            <person name="Glavina del Rio T."/>
            <person name="Dalin E."/>
            <person name="Tice H."/>
            <person name="Pitluck S."/>
            <person name="Chain P."/>
            <person name="Malfatti S."/>
            <person name="Shin M."/>
            <person name="Vergez L."/>
            <person name="Schmutz J."/>
            <person name="Larimer F."/>
            <person name="Land M."/>
            <person name="Hauser L."/>
            <person name="Kyrpides N."/>
            <person name="Kim E."/>
            <person name="Taghavi S."/>
            <person name="Newman L."/>
            <person name="Vangronsveld J."/>
            <person name="van der Lelie D."/>
            <person name="Richardson P."/>
        </authorList>
    </citation>
    <scope>NUCLEOTIDE SEQUENCE [LARGE SCALE GENOMIC DNA]</scope>
    <source>
        <strain evidence="10">568</strain>
    </source>
</reference>
<dbReference type="SUPFAM" id="SSF103473">
    <property type="entry name" value="MFS general substrate transporter"/>
    <property type="match status" value="1"/>
</dbReference>
<proteinExistence type="predicted"/>
<keyword evidence="2" id="KW-0813">Transport</keyword>